<sequence>MTGRAATDGTTRCPGCRAPIIRQLVGQRAALNVTADLQPLTPTEQAAARTPNRLIWCLYRLGPHAPARLRWIDQHHPARCPHEHVAEHACTGPRPAPAQPAETLF</sequence>
<comment type="caution">
    <text evidence="1">The sequence shown here is derived from an EMBL/GenBank/DDBJ whole genome shotgun (WGS) entry which is preliminary data.</text>
</comment>
<dbReference type="RefSeq" id="WP_136739353.1">
    <property type="nucleotide sequence ID" value="NZ_SUMB01000003.1"/>
</dbReference>
<gene>
    <name evidence="1" type="ORF">FCH28_09615</name>
</gene>
<evidence type="ECO:0000313" key="2">
    <source>
        <dbReference type="Proteomes" id="UP000308697"/>
    </source>
</evidence>
<evidence type="ECO:0000313" key="1">
    <source>
        <dbReference type="EMBL" id="TJZ55588.1"/>
    </source>
</evidence>
<dbReference type="AlphaFoldDB" id="A0A4V5ML28"/>
<dbReference type="OrthoDB" id="4337676at2"/>
<dbReference type="Proteomes" id="UP000308697">
    <property type="component" value="Unassembled WGS sequence"/>
</dbReference>
<proteinExistence type="predicted"/>
<protein>
    <submittedName>
        <fullName evidence="1">Uncharacterized protein</fullName>
    </submittedName>
</protein>
<accession>A0A4V5ML28</accession>
<organism evidence="1 2">
    <name type="scientific">Streptomyces piniterrae</name>
    <dbReference type="NCBI Taxonomy" id="2571125"/>
    <lineage>
        <taxon>Bacteria</taxon>
        <taxon>Bacillati</taxon>
        <taxon>Actinomycetota</taxon>
        <taxon>Actinomycetes</taxon>
        <taxon>Kitasatosporales</taxon>
        <taxon>Streptomycetaceae</taxon>
        <taxon>Streptomyces</taxon>
    </lineage>
</organism>
<keyword evidence="2" id="KW-1185">Reference proteome</keyword>
<name>A0A4V5ML28_9ACTN</name>
<dbReference type="EMBL" id="SUMB01000003">
    <property type="protein sequence ID" value="TJZ55588.1"/>
    <property type="molecule type" value="Genomic_DNA"/>
</dbReference>
<reference evidence="1 2" key="1">
    <citation type="submission" date="2019-04" db="EMBL/GenBank/DDBJ databases">
        <title>Streptomyces piniterrae sp. nov., a heliquinomycin-producing actinomycete isolated from rhizosphere soil of Pinus yunnanensis.</title>
        <authorList>
            <person name="Zhuang X."/>
            <person name="Zhao J."/>
        </authorList>
    </citation>
    <scope>NUCLEOTIDE SEQUENCE [LARGE SCALE GENOMIC DNA]</scope>
    <source>
        <strain evidence="2">jys28</strain>
    </source>
</reference>